<gene>
    <name evidence="4" type="ORF">BG57_04880</name>
    <name evidence="3" type="ORF">GCM10010985_39550</name>
</gene>
<comment type="caution">
    <text evidence="4">The sequence shown here is derived from an EMBL/GenBank/DDBJ whole genome shotgun (WGS) entry which is preliminary data.</text>
</comment>
<accession>A0A069P2A5</accession>
<dbReference type="eggNOG" id="COG0697">
    <property type="taxonomic scope" value="Bacteria"/>
</dbReference>
<reference evidence="4 5" key="2">
    <citation type="submission" date="2014-03" db="EMBL/GenBank/DDBJ databases">
        <title>Draft Genome Sequences of Four Burkholderia Strains.</title>
        <authorList>
            <person name="Liu X.Y."/>
            <person name="Li C.X."/>
            <person name="Xu J.H."/>
        </authorList>
    </citation>
    <scope>NUCLEOTIDE SEQUENCE [LARGE SCALE GENOMIC DNA]</scope>
    <source>
        <strain evidence="4 5">R27</strain>
    </source>
</reference>
<keyword evidence="1" id="KW-0472">Membrane</keyword>
<proteinExistence type="predicted"/>
<feature type="transmembrane region" description="Helical" evidence="1">
    <location>
        <begin position="246"/>
        <end position="266"/>
    </location>
</feature>
<dbReference type="Gene3D" id="1.10.3730.20">
    <property type="match status" value="1"/>
</dbReference>
<dbReference type="OrthoDB" id="8584557at2"/>
<feature type="transmembrane region" description="Helical" evidence="1">
    <location>
        <begin position="85"/>
        <end position="102"/>
    </location>
</feature>
<reference evidence="3" key="4">
    <citation type="submission" date="2024-05" db="EMBL/GenBank/DDBJ databases">
        <authorList>
            <person name="Sun Q."/>
            <person name="Zhou Y."/>
        </authorList>
    </citation>
    <scope>NUCLEOTIDE SEQUENCE</scope>
    <source>
        <strain evidence="3">CGMCC 1.11013</strain>
    </source>
</reference>
<dbReference type="InterPro" id="IPR000620">
    <property type="entry name" value="EamA_dom"/>
</dbReference>
<feature type="domain" description="EamA" evidence="2">
    <location>
        <begin position="17"/>
        <end position="149"/>
    </location>
</feature>
<protein>
    <submittedName>
        <fullName evidence="3">Membrane protein</fullName>
    </submittedName>
</protein>
<feature type="transmembrane region" description="Helical" evidence="1">
    <location>
        <begin position="158"/>
        <end position="178"/>
    </location>
</feature>
<feature type="transmembrane region" description="Helical" evidence="1">
    <location>
        <begin position="46"/>
        <end position="64"/>
    </location>
</feature>
<feature type="transmembrane region" description="Helical" evidence="1">
    <location>
        <begin position="190"/>
        <end position="210"/>
    </location>
</feature>
<evidence type="ECO:0000313" key="6">
    <source>
        <dbReference type="Proteomes" id="UP000597138"/>
    </source>
</evidence>
<reference evidence="6" key="3">
    <citation type="journal article" date="2019" name="Int. J. Syst. Evol. Microbiol.">
        <title>The Global Catalogue of Microorganisms (GCM) 10K type strain sequencing project: providing services to taxonomists for standard genome sequencing and annotation.</title>
        <authorList>
            <consortium name="The Broad Institute Genomics Platform"/>
            <consortium name="The Broad Institute Genome Sequencing Center for Infectious Disease"/>
            <person name="Wu L."/>
            <person name="Ma J."/>
        </authorList>
    </citation>
    <scope>NUCLEOTIDE SEQUENCE [LARGE SCALE GENOMIC DNA]</scope>
    <source>
        <strain evidence="6">CGMCC 1.11013</strain>
    </source>
</reference>
<evidence type="ECO:0000259" key="2">
    <source>
        <dbReference type="Pfam" id="PF00892"/>
    </source>
</evidence>
<dbReference type="PANTHER" id="PTHR22911:SF103">
    <property type="entry name" value="BLR2811 PROTEIN"/>
    <property type="match status" value="1"/>
</dbReference>
<dbReference type="Pfam" id="PF00892">
    <property type="entry name" value="EamA"/>
    <property type="match status" value="2"/>
</dbReference>
<dbReference type="AlphaFoldDB" id="A0A069P2A5"/>
<evidence type="ECO:0000256" key="1">
    <source>
        <dbReference type="SAM" id="Phobius"/>
    </source>
</evidence>
<keyword evidence="1" id="KW-0812">Transmembrane</keyword>
<evidence type="ECO:0000313" key="5">
    <source>
        <dbReference type="Proteomes" id="UP000027439"/>
    </source>
</evidence>
<dbReference type="RefSeq" id="WP_035965815.1">
    <property type="nucleotide sequence ID" value="NZ_BMEG01000006.1"/>
</dbReference>
<dbReference type="Proteomes" id="UP000597138">
    <property type="component" value="Unassembled WGS sequence"/>
</dbReference>
<dbReference type="STRING" id="1071679.BG57_04880"/>
<organism evidence="4 5">
    <name type="scientific">Caballeronia grimmiae</name>
    <dbReference type="NCBI Taxonomy" id="1071679"/>
    <lineage>
        <taxon>Bacteria</taxon>
        <taxon>Pseudomonadati</taxon>
        <taxon>Pseudomonadota</taxon>
        <taxon>Betaproteobacteria</taxon>
        <taxon>Burkholderiales</taxon>
        <taxon>Burkholderiaceae</taxon>
        <taxon>Caballeronia</taxon>
    </lineage>
</organism>
<keyword evidence="6" id="KW-1185">Reference proteome</keyword>
<sequence length="300" mass="31704">MPSITATRAGQLPLASIGCILASMLCFAIVDALAKVVAMQYPPNEVTFFRMLFGLVPAWAMCCIGKRSLTGRIRTLDVRGQTMRALTLLGASGFFFAGLPFIPLGEAVAIAYSETLIVVVLAPFILKEKLTTRGAWSACIGFAGVLLVVRPGGGEANWFGPLLLLASALFGALSIMQIKRIRATDDSRTTVFFFSAVGTVVTACTLPFSWKTPTLQALAIMALLGAFATAGQLLMTVAYRRADAGALAPFNYTSIVWAALFGYLAWGETIGTLSLAGIALIVGSAIAVAWQRKLPEGPNA</sequence>
<feature type="transmembrane region" description="Helical" evidence="1">
    <location>
        <begin position="272"/>
        <end position="290"/>
    </location>
</feature>
<feature type="transmembrane region" description="Helical" evidence="1">
    <location>
        <begin position="108"/>
        <end position="126"/>
    </location>
</feature>
<keyword evidence="1" id="KW-1133">Transmembrane helix</keyword>
<dbReference type="PANTHER" id="PTHR22911">
    <property type="entry name" value="ACYL-MALONYL CONDENSING ENZYME-RELATED"/>
    <property type="match status" value="1"/>
</dbReference>
<feature type="transmembrane region" description="Helical" evidence="1">
    <location>
        <begin position="216"/>
        <end position="239"/>
    </location>
</feature>
<reference evidence="3" key="1">
    <citation type="journal article" date="2014" name="Int. J. Syst. Evol. Microbiol.">
        <title>Complete genome of a new Firmicutes species belonging to the dominant human colonic microbiota ('Ruminococcus bicirculans') reveals two chromosomes and a selective capacity to utilize plant glucans.</title>
        <authorList>
            <consortium name="NISC Comparative Sequencing Program"/>
            <person name="Wegmann U."/>
            <person name="Louis P."/>
            <person name="Goesmann A."/>
            <person name="Henrissat B."/>
            <person name="Duncan S.H."/>
            <person name="Flint H.J."/>
        </authorList>
    </citation>
    <scope>NUCLEOTIDE SEQUENCE</scope>
    <source>
        <strain evidence="3">CGMCC 1.11013</strain>
    </source>
</reference>
<evidence type="ECO:0000313" key="3">
    <source>
        <dbReference type="EMBL" id="GGD81132.1"/>
    </source>
</evidence>
<dbReference type="EMBL" id="BMEG01000006">
    <property type="protein sequence ID" value="GGD81132.1"/>
    <property type="molecule type" value="Genomic_DNA"/>
</dbReference>
<dbReference type="InterPro" id="IPR037185">
    <property type="entry name" value="EmrE-like"/>
</dbReference>
<feature type="domain" description="EamA" evidence="2">
    <location>
        <begin position="159"/>
        <end position="288"/>
    </location>
</feature>
<name>A0A069P2A5_9BURK</name>
<evidence type="ECO:0000313" key="4">
    <source>
        <dbReference type="EMBL" id="KDR34592.1"/>
    </source>
</evidence>
<feature type="transmembrane region" description="Helical" evidence="1">
    <location>
        <begin position="133"/>
        <end position="152"/>
    </location>
</feature>
<feature type="transmembrane region" description="Helical" evidence="1">
    <location>
        <begin position="12"/>
        <end position="34"/>
    </location>
</feature>
<dbReference type="SUPFAM" id="SSF103481">
    <property type="entry name" value="Multidrug resistance efflux transporter EmrE"/>
    <property type="match status" value="2"/>
</dbReference>
<dbReference type="EMBL" id="JFHE01000012">
    <property type="protein sequence ID" value="KDR34592.1"/>
    <property type="molecule type" value="Genomic_DNA"/>
</dbReference>
<dbReference type="Proteomes" id="UP000027439">
    <property type="component" value="Unassembled WGS sequence"/>
</dbReference>
<dbReference type="GO" id="GO:0016020">
    <property type="term" value="C:membrane"/>
    <property type="evidence" value="ECO:0007669"/>
    <property type="project" value="InterPro"/>
</dbReference>